<reference evidence="4 5" key="1">
    <citation type="submission" date="2019-05" db="EMBL/GenBank/DDBJ databases">
        <title>Genomic analysis of Lentibacillus sp. NKC220-2.</title>
        <authorList>
            <person name="Oh Y.J."/>
        </authorList>
    </citation>
    <scope>NUCLEOTIDE SEQUENCE [LARGE SCALE GENOMIC DNA]</scope>
    <source>
        <strain evidence="4 5">NKC220-2</strain>
    </source>
</reference>
<dbReference type="PANTHER" id="PTHR46889">
    <property type="entry name" value="TRANSPOSASE INSF FOR INSERTION SEQUENCE IS3B-RELATED"/>
    <property type="match status" value="1"/>
</dbReference>
<accession>A0A5S3QIE4</accession>
<dbReference type="Pfam" id="PF00665">
    <property type="entry name" value="rve"/>
    <property type="match status" value="1"/>
</dbReference>
<evidence type="ECO:0000313" key="3">
    <source>
        <dbReference type="EMBL" id="TMN21642.1"/>
    </source>
</evidence>
<comment type="function">
    <text evidence="1">Involved in the transposition of the insertion sequence.</text>
</comment>
<dbReference type="InterPro" id="IPR050900">
    <property type="entry name" value="Transposase_IS3/IS150/IS904"/>
</dbReference>
<dbReference type="InterPro" id="IPR036397">
    <property type="entry name" value="RNaseH_sf"/>
</dbReference>
<evidence type="ECO:0000313" key="5">
    <source>
        <dbReference type="Proteomes" id="UP000306980"/>
    </source>
</evidence>
<dbReference type="GO" id="GO:0003676">
    <property type="term" value="F:nucleic acid binding"/>
    <property type="evidence" value="ECO:0007669"/>
    <property type="project" value="InterPro"/>
</dbReference>
<dbReference type="PANTHER" id="PTHR46889:SF5">
    <property type="entry name" value="INTEGRASE PROTEIN"/>
    <property type="match status" value="1"/>
</dbReference>
<dbReference type="NCBIfam" id="NF033516">
    <property type="entry name" value="transpos_IS3"/>
    <property type="match status" value="1"/>
</dbReference>
<dbReference type="PROSITE" id="PS50994">
    <property type="entry name" value="INTEGRASE"/>
    <property type="match status" value="1"/>
</dbReference>
<protein>
    <submittedName>
        <fullName evidence="4">IS3 family transposase</fullName>
    </submittedName>
</protein>
<evidence type="ECO:0000259" key="2">
    <source>
        <dbReference type="PROSITE" id="PS50994"/>
    </source>
</evidence>
<proteinExistence type="predicted"/>
<dbReference type="EMBL" id="VCIA01000001">
    <property type="protein sequence ID" value="TMN21642.1"/>
    <property type="molecule type" value="Genomic_DNA"/>
</dbReference>
<feature type="domain" description="Integrase catalytic" evidence="2">
    <location>
        <begin position="142"/>
        <end position="305"/>
    </location>
</feature>
<gene>
    <name evidence="3" type="ORF">FFL34_05600</name>
    <name evidence="4" type="ORF">FFL34_05865</name>
</gene>
<comment type="caution">
    <text evidence="4">The sequence shown here is derived from an EMBL/GenBank/DDBJ whole genome shotgun (WGS) entry which is preliminary data.</text>
</comment>
<dbReference type="InterPro" id="IPR025948">
    <property type="entry name" value="HTH-like_dom"/>
</dbReference>
<dbReference type="AlphaFoldDB" id="A0A5S3QIE4"/>
<name>A0A5S3QIE4_9BACI</name>
<dbReference type="InterPro" id="IPR001584">
    <property type="entry name" value="Integrase_cat-core"/>
</dbReference>
<dbReference type="InterPro" id="IPR012337">
    <property type="entry name" value="RNaseH-like_sf"/>
</dbReference>
<dbReference type="Gene3D" id="3.30.420.10">
    <property type="entry name" value="Ribonuclease H-like superfamily/Ribonuclease H"/>
    <property type="match status" value="1"/>
</dbReference>
<dbReference type="GO" id="GO:0015074">
    <property type="term" value="P:DNA integration"/>
    <property type="evidence" value="ECO:0007669"/>
    <property type="project" value="InterPro"/>
</dbReference>
<evidence type="ECO:0000256" key="1">
    <source>
        <dbReference type="ARBA" id="ARBA00002286"/>
    </source>
</evidence>
<sequence>MRGEVFKKVIGSPKEVRRKQAEFEFIREYEGVYPIAKLVGVTSVSRSGYYRWKSRKESYEQDKKDEELYQKILEIYRKHGGTFGRERIKKEFKRSYHMIVNEKCISRVMKKYGLRCQIRRKRKKGGRQPYGNIPNVLDRDFKALRPGIKMGVDITYVPVKGSHHPWLYVCAIKDLFNSEIVAYSMDTNQSTELVYEALNKLQKRGFEKGAILHSDQGIQFTNPGYKLRLKEMGITQSMSRRGNCWDNACVENFFSHFKTEAPCFYKMETLVDIKNAIDAYMHYFNNNRLQNKLEMSPVEYRLKTA</sequence>
<dbReference type="Pfam" id="PF13333">
    <property type="entry name" value="rve_2"/>
    <property type="match status" value="1"/>
</dbReference>
<dbReference type="InterPro" id="IPR048020">
    <property type="entry name" value="Transpos_IS3"/>
</dbReference>
<evidence type="ECO:0000313" key="4">
    <source>
        <dbReference type="EMBL" id="TMN21690.1"/>
    </source>
</evidence>
<dbReference type="EMBL" id="VCIA01000001">
    <property type="protein sequence ID" value="TMN21690.1"/>
    <property type="molecule type" value="Genomic_DNA"/>
</dbReference>
<dbReference type="Proteomes" id="UP000306980">
    <property type="component" value="Unassembled WGS sequence"/>
</dbReference>
<dbReference type="Pfam" id="PF13276">
    <property type="entry name" value="HTH_21"/>
    <property type="match status" value="1"/>
</dbReference>
<dbReference type="OrthoDB" id="9781005at2"/>
<dbReference type="SUPFAM" id="SSF53098">
    <property type="entry name" value="Ribonuclease H-like"/>
    <property type="match status" value="1"/>
</dbReference>
<organism evidence="4 5">
    <name type="scientific">Lentibacillus cibarius</name>
    <dbReference type="NCBI Taxonomy" id="2583219"/>
    <lineage>
        <taxon>Bacteria</taxon>
        <taxon>Bacillati</taxon>
        <taxon>Bacillota</taxon>
        <taxon>Bacilli</taxon>
        <taxon>Bacillales</taxon>
        <taxon>Bacillaceae</taxon>
        <taxon>Lentibacillus</taxon>
    </lineage>
</organism>